<feature type="region of interest" description="Disordered" evidence="1">
    <location>
        <begin position="1"/>
        <end position="83"/>
    </location>
</feature>
<accession>A0A9D4F975</accession>
<evidence type="ECO:0000256" key="1">
    <source>
        <dbReference type="SAM" id="MobiDB-lite"/>
    </source>
</evidence>
<gene>
    <name evidence="2" type="ORF">DPMN_145779</name>
</gene>
<dbReference type="Proteomes" id="UP000828390">
    <property type="component" value="Unassembled WGS sequence"/>
</dbReference>
<evidence type="ECO:0000313" key="2">
    <source>
        <dbReference type="EMBL" id="KAH3792285.1"/>
    </source>
</evidence>
<proteinExistence type="predicted"/>
<reference evidence="2" key="1">
    <citation type="journal article" date="2019" name="bioRxiv">
        <title>The Genome of the Zebra Mussel, Dreissena polymorpha: A Resource for Invasive Species Research.</title>
        <authorList>
            <person name="McCartney M.A."/>
            <person name="Auch B."/>
            <person name="Kono T."/>
            <person name="Mallez S."/>
            <person name="Zhang Y."/>
            <person name="Obille A."/>
            <person name="Becker A."/>
            <person name="Abrahante J.E."/>
            <person name="Garbe J."/>
            <person name="Badalamenti J.P."/>
            <person name="Herman A."/>
            <person name="Mangelson H."/>
            <person name="Liachko I."/>
            <person name="Sullivan S."/>
            <person name="Sone E.D."/>
            <person name="Koren S."/>
            <person name="Silverstein K.A.T."/>
            <person name="Beckman K.B."/>
            <person name="Gohl D.M."/>
        </authorList>
    </citation>
    <scope>NUCLEOTIDE SEQUENCE</scope>
    <source>
        <strain evidence="2">Duluth1</strain>
        <tissue evidence="2">Whole animal</tissue>
    </source>
</reference>
<protein>
    <submittedName>
        <fullName evidence="2">Uncharacterized protein</fullName>
    </submittedName>
</protein>
<reference evidence="2" key="2">
    <citation type="submission" date="2020-11" db="EMBL/GenBank/DDBJ databases">
        <authorList>
            <person name="McCartney M.A."/>
            <person name="Auch B."/>
            <person name="Kono T."/>
            <person name="Mallez S."/>
            <person name="Becker A."/>
            <person name="Gohl D.M."/>
            <person name="Silverstein K.A.T."/>
            <person name="Koren S."/>
            <person name="Bechman K.B."/>
            <person name="Herman A."/>
            <person name="Abrahante J.E."/>
            <person name="Garbe J."/>
        </authorList>
    </citation>
    <scope>NUCLEOTIDE SEQUENCE</scope>
    <source>
        <strain evidence="2">Duluth1</strain>
        <tissue evidence="2">Whole animal</tissue>
    </source>
</reference>
<feature type="compositionally biased region" description="Basic and acidic residues" evidence="1">
    <location>
        <begin position="1"/>
        <end position="13"/>
    </location>
</feature>
<sequence>MLREREKKKESSAKRIKRRKKNGNVRSKKKKKKQEARRLKELVNAQRKRRADSPSSSDSERNVRFVESDDDVNEDAQCPGCDTDDGDPSEWVACTKCPRKWHISCTGDAILCEIPTEQIAQ</sequence>
<name>A0A9D4F975_DREPO</name>
<organism evidence="2 3">
    <name type="scientific">Dreissena polymorpha</name>
    <name type="common">Zebra mussel</name>
    <name type="synonym">Mytilus polymorpha</name>
    <dbReference type="NCBI Taxonomy" id="45954"/>
    <lineage>
        <taxon>Eukaryota</taxon>
        <taxon>Metazoa</taxon>
        <taxon>Spiralia</taxon>
        <taxon>Lophotrochozoa</taxon>
        <taxon>Mollusca</taxon>
        <taxon>Bivalvia</taxon>
        <taxon>Autobranchia</taxon>
        <taxon>Heteroconchia</taxon>
        <taxon>Euheterodonta</taxon>
        <taxon>Imparidentia</taxon>
        <taxon>Neoheterodontei</taxon>
        <taxon>Myida</taxon>
        <taxon>Dreissenoidea</taxon>
        <taxon>Dreissenidae</taxon>
        <taxon>Dreissena</taxon>
    </lineage>
</organism>
<evidence type="ECO:0000313" key="3">
    <source>
        <dbReference type="Proteomes" id="UP000828390"/>
    </source>
</evidence>
<keyword evidence="3" id="KW-1185">Reference proteome</keyword>
<dbReference type="Gene3D" id="3.30.40.10">
    <property type="entry name" value="Zinc/RING finger domain, C3HC4 (zinc finger)"/>
    <property type="match status" value="1"/>
</dbReference>
<feature type="compositionally biased region" description="Basic and acidic residues" evidence="1">
    <location>
        <begin position="58"/>
        <end position="67"/>
    </location>
</feature>
<comment type="caution">
    <text evidence="2">The sequence shown here is derived from an EMBL/GenBank/DDBJ whole genome shotgun (WGS) entry which is preliminary data.</text>
</comment>
<dbReference type="InterPro" id="IPR011011">
    <property type="entry name" value="Znf_FYVE_PHD"/>
</dbReference>
<feature type="compositionally biased region" description="Basic residues" evidence="1">
    <location>
        <begin position="14"/>
        <end position="35"/>
    </location>
</feature>
<dbReference type="InterPro" id="IPR013083">
    <property type="entry name" value="Znf_RING/FYVE/PHD"/>
</dbReference>
<dbReference type="AlphaFoldDB" id="A0A9D4F975"/>
<dbReference type="EMBL" id="JAIWYP010000007">
    <property type="protein sequence ID" value="KAH3792285.1"/>
    <property type="molecule type" value="Genomic_DNA"/>
</dbReference>
<dbReference type="SUPFAM" id="SSF57903">
    <property type="entry name" value="FYVE/PHD zinc finger"/>
    <property type="match status" value="1"/>
</dbReference>